<evidence type="ECO:0000259" key="8">
    <source>
        <dbReference type="Pfam" id="PF00441"/>
    </source>
</evidence>
<accession>A0A0B2UNT1</accession>
<evidence type="ECO:0000256" key="4">
    <source>
        <dbReference type="ARBA" id="ARBA00022630"/>
    </source>
</evidence>
<dbReference type="InterPro" id="IPR036250">
    <property type="entry name" value="AcylCo_DH-like_C"/>
</dbReference>
<keyword evidence="6 7" id="KW-0560">Oxidoreductase</keyword>
<dbReference type="Gene3D" id="1.10.540.10">
    <property type="entry name" value="Acyl-CoA dehydrogenase/oxidase, N-terminal domain"/>
    <property type="match status" value="1"/>
</dbReference>
<dbReference type="Gene3D" id="1.20.140.10">
    <property type="entry name" value="Butyryl-CoA Dehydrogenase, subunit A, domain 3"/>
    <property type="match status" value="2"/>
</dbReference>
<dbReference type="PANTHER" id="PTHR48083">
    <property type="entry name" value="MEDIUM-CHAIN SPECIFIC ACYL-COA DEHYDROGENASE, MITOCHONDRIAL-RELATED"/>
    <property type="match status" value="1"/>
</dbReference>
<evidence type="ECO:0000256" key="3">
    <source>
        <dbReference type="ARBA" id="ARBA00019125"/>
    </source>
</evidence>
<feature type="domain" description="Acyl-CoA dehydrogenase/oxidase C-terminal" evidence="8">
    <location>
        <begin position="346"/>
        <end position="477"/>
    </location>
</feature>
<proteinExistence type="inferred from homology"/>
<evidence type="ECO:0000259" key="9">
    <source>
        <dbReference type="Pfam" id="PF02770"/>
    </source>
</evidence>
<dbReference type="AlphaFoldDB" id="A0A0B2UNT1"/>
<name>A0A0B2UNT1_TOXCA</name>
<dbReference type="GO" id="GO:0051793">
    <property type="term" value="P:medium-chain fatty acid catabolic process"/>
    <property type="evidence" value="ECO:0007669"/>
    <property type="project" value="TreeGrafter"/>
</dbReference>
<keyword evidence="12" id="KW-1185">Reference proteome</keyword>
<dbReference type="InterPro" id="IPR009075">
    <property type="entry name" value="AcylCo_DH/oxidase_C"/>
</dbReference>
<dbReference type="EMBL" id="JPKZ01022847">
    <property type="protein sequence ID" value="KHN70934.1"/>
    <property type="molecule type" value="Genomic_DNA"/>
</dbReference>
<dbReference type="SUPFAM" id="SSF47203">
    <property type="entry name" value="Acyl-CoA dehydrogenase C-terminal domain-like"/>
    <property type="match status" value="2"/>
</dbReference>
<dbReference type="GO" id="GO:0070991">
    <property type="term" value="F:medium-chain fatty acyl-CoA dehydrogenase activity"/>
    <property type="evidence" value="ECO:0007669"/>
    <property type="project" value="TreeGrafter"/>
</dbReference>
<dbReference type="PANTHER" id="PTHR48083:SF2">
    <property type="entry name" value="MEDIUM-CHAIN SPECIFIC ACYL-COA DEHYDROGENASE, MITOCHONDRIAL"/>
    <property type="match status" value="1"/>
</dbReference>
<dbReference type="Pfam" id="PF00441">
    <property type="entry name" value="Acyl-CoA_dh_1"/>
    <property type="match status" value="2"/>
</dbReference>
<dbReference type="GO" id="GO:0050660">
    <property type="term" value="F:flavin adenine dinucleotide binding"/>
    <property type="evidence" value="ECO:0007669"/>
    <property type="project" value="InterPro"/>
</dbReference>
<evidence type="ECO:0000313" key="12">
    <source>
        <dbReference type="Proteomes" id="UP000031036"/>
    </source>
</evidence>
<comment type="caution">
    <text evidence="11">The sequence shown here is derived from an EMBL/GenBank/DDBJ whole genome shotgun (WGS) entry which is preliminary data.</text>
</comment>
<gene>
    <name evidence="11" type="ORF">Tcan_12096</name>
</gene>
<dbReference type="InterPro" id="IPR050741">
    <property type="entry name" value="Acyl-CoA_dehydrogenase"/>
</dbReference>
<dbReference type="InterPro" id="IPR046373">
    <property type="entry name" value="Acyl-CoA_Oxase/DH_mid-dom_sf"/>
</dbReference>
<dbReference type="InterPro" id="IPR009100">
    <property type="entry name" value="AcylCoA_DH/oxidase_NM_dom_sf"/>
</dbReference>
<dbReference type="InterPro" id="IPR037069">
    <property type="entry name" value="AcylCoA_DH/ox_N_sf"/>
</dbReference>
<dbReference type="Pfam" id="PF02771">
    <property type="entry name" value="Acyl-CoA_dh_N"/>
    <property type="match status" value="1"/>
</dbReference>
<comment type="cofactor">
    <cofactor evidence="1 7">
        <name>FAD</name>
        <dbReference type="ChEBI" id="CHEBI:57692"/>
    </cofactor>
</comment>
<dbReference type="InterPro" id="IPR006089">
    <property type="entry name" value="Acyl-CoA_DH_CS"/>
</dbReference>
<keyword evidence="4 7" id="KW-0285">Flavoprotein</keyword>
<organism evidence="11 12">
    <name type="scientific">Toxocara canis</name>
    <name type="common">Canine roundworm</name>
    <dbReference type="NCBI Taxonomy" id="6265"/>
    <lineage>
        <taxon>Eukaryota</taxon>
        <taxon>Metazoa</taxon>
        <taxon>Ecdysozoa</taxon>
        <taxon>Nematoda</taxon>
        <taxon>Chromadorea</taxon>
        <taxon>Rhabditida</taxon>
        <taxon>Spirurina</taxon>
        <taxon>Ascaridomorpha</taxon>
        <taxon>Ascaridoidea</taxon>
        <taxon>Toxocaridae</taxon>
        <taxon>Toxocara</taxon>
    </lineage>
</organism>
<evidence type="ECO:0000256" key="7">
    <source>
        <dbReference type="RuleBase" id="RU362125"/>
    </source>
</evidence>
<dbReference type="FunFam" id="2.40.110.10:FF:000007">
    <property type="entry name" value="Medium-chain specific acyl-CoA dehydrogenase, mitochondrial"/>
    <property type="match status" value="1"/>
</dbReference>
<evidence type="ECO:0000313" key="11">
    <source>
        <dbReference type="EMBL" id="KHN70934.1"/>
    </source>
</evidence>
<dbReference type="SUPFAM" id="SSF56645">
    <property type="entry name" value="Acyl-CoA dehydrogenase NM domain-like"/>
    <property type="match status" value="1"/>
</dbReference>
<dbReference type="PROSITE" id="PS00072">
    <property type="entry name" value="ACYL_COA_DH_1"/>
    <property type="match status" value="1"/>
</dbReference>
<dbReference type="FunFam" id="1.10.540.10:FF:000026">
    <property type="entry name" value="Acyl-CoA dehydrogenase medium chain"/>
    <property type="match status" value="1"/>
</dbReference>
<dbReference type="FunFam" id="1.20.140.10:FF:000011">
    <property type="entry name" value="Medium-chain specific acyl-CoA dehydrogenase, mitochondrial"/>
    <property type="match status" value="2"/>
</dbReference>
<evidence type="ECO:0000256" key="1">
    <source>
        <dbReference type="ARBA" id="ARBA00001974"/>
    </source>
</evidence>
<reference evidence="11 12" key="1">
    <citation type="submission" date="2014-11" db="EMBL/GenBank/DDBJ databases">
        <title>Genetic blueprint of the zoonotic pathogen Toxocara canis.</title>
        <authorList>
            <person name="Zhu X.-Q."/>
            <person name="Korhonen P.K."/>
            <person name="Cai H."/>
            <person name="Young N.D."/>
            <person name="Nejsum P."/>
            <person name="von Samson-Himmelstjerna G."/>
            <person name="Boag P.R."/>
            <person name="Tan P."/>
            <person name="Li Q."/>
            <person name="Min J."/>
            <person name="Yang Y."/>
            <person name="Wang X."/>
            <person name="Fang X."/>
            <person name="Hall R.S."/>
            <person name="Hofmann A."/>
            <person name="Sternberg P.W."/>
            <person name="Jex A.R."/>
            <person name="Gasser R.B."/>
        </authorList>
    </citation>
    <scope>NUCLEOTIDE SEQUENCE [LARGE SCALE GENOMIC DNA]</scope>
    <source>
        <strain evidence="11">PN_DK_2014</strain>
    </source>
</reference>
<feature type="domain" description="Acyl-CoA oxidase/dehydrogenase middle" evidence="9">
    <location>
        <begin position="121"/>
        <end position="219"/>
    </location>
</feature>
<comment type="similarity">
    <text evidence="2 7">Belongs to the acyl-CoA dehydrogenase family.</text>
</comment>
<dbReference type="OMA" id="NYDKMGV"/>
<dbReference type="PROSITE" id="PS00073">
    <property type="entry name" value="ACYL_COA_DH_2"/>
    <property type="match status" value="1"/>
</dbReference>
<dbReference type="STRING" id="6265.A0A0B2UNT1"/>
<dbReference type="InterPro" id="IPR013786">
    <property type="entry name" value="AcylCoA_DH/ox_N"/>
</dbReference>
<feature type="domain" description="Acyl-CoA dehydrogenase/oxidase C-terminal" evidence="8">
    <location>
        <begin position="231"/>
        <end position="343"/>
    </location>
</feature>
<dbReference type="Gene3D" id="2.40.110.10">
    <property type="entry name" value="Butyryl-CoA Dehydrogenase, subunit A, domain 2"/>
    <property type="match status" value="1"/>
</dbReference>
<dbReference type="Proteomes" id="UP000031036">
    <property type="component" value="Unassembled WGS sequence"/>
</dbReference>
<protein>
    <recommendedName>
        <fullName evidence="3">Medium-chain specific acyl-CoA dehydrogenase, mitochondrial</fullName>
    </recommendedName>
</protein>
<dbReference type="OrthoDB" id="434771at2759"/>
<evidence type="ECO:0000256" key="6">
    <source>
        <dbReference type="ARBA" id="ARBA00023002"/>
    </source>
</evidence>
<dbReference type="Pfam" id="PF02770">
    <property type="entry name" value="Acyl-CoA_dh_M"/>
    <property type="match status" value="1"/>
</dbReference>
<sequence length="491" mass="53368">MGQGLSDEQHELRQTLRKFTKDEVIPVAAHHDETGEFPWGVIKKAHAAGILNGNIPAAYGGLDLDLLSNVLVSEEIAYGCAAIATAMLVNDFAETPLIIAASEPIKKKFLGRMTEEPLMAAYAVTEPWAGSDVAGVKTKCEKKGDEYIINGSKMWITNAGPASWFFVLCRSDPNPKTPISKAFTAFVVDGDTPGITRGKKEMNMGQRASDTRGVTFEDVRVPAENMVGAPGEGFIVAMKTFDKTRAEVAAIATGLSSRCLDEAAKYALERKTFGVPIADHQAVSFMLADMAINLELSRLITYRSAWEWMQGRPRGYFSSIAKCFCADSANIAASNAVQIFGGLAEVAAIATGLSSRCLDEAAKYALERKTFGVPIADHQAVSFMLADMAINLELSRLITYRSAWEWMQGRPRGYFSSIAKCFCADSANIAASNAVQIFGGNGYNKEYPVEKLMRDAKIMQIYEGTSQIQRIIIAKDLLKRVQDSGTSVIVS</sequence>
<dbReference type="GO" id="GO:0005739">
    <property type="term" value="C:mitochondrion"/>
    <property type="evidence" value="ECO:0007669"/>
    <property type="project" value="TreeGrafter"/>
</dbReference>
<evidence type="ECO:0000256" key="5">
    <source>
        <dbReference type="ARBA" id="ARBA00022827"/>
    </source>
</evidence>
<evidence type="ECO:0000259" key="10">
    <source>
        <dbReference type="Pfam" id="PF02771"/>
    </source>
</evidence>
<feature type="domain" description="Acyl-CoA dehydrogenase/oxidase N-terminal" evidence="10">
    <location>
        <begin position="6"/>
        <end position="115"/>
    </location>
</feature>
<keyword evidence="5 7" id="KW-0274">FAD</keyword>
<dbReference type="InterPro" id="IPR006091">
    <property type="entry name" value="Acyl-CoA_Oxase/DH_mid-dom"/>
</dbReference>
<evidence type="ECO:0000256" key="2">
    <source>
        <dbReference type="ARBA" id="ARBA00009347"/>
    </source>
</evidence>